<comment type="catalytic activity">
    <reaction evidence="3 4">
        <text>[thioredoxin]-disulfide + L-methionine + H2O = L-methionine (S)-S-oxide + [thioredoxin]-dithiol</text>
        <dbReference type="Rhea" id="RHEA:19993"/>
        <dbReference type="Rhea" id="RHEA-COMP:10698"/>
        <dbReference type="Rhea" id="RHEA-COMP:10700"/>
        <dbReference type="ChEBI" id="CHEBI:15377"/>
        <dbReference type="ChEBI" id="CHEBI:29950"/>
        <dbReference type="ChEBI" id="CHEBI:50058"/>
        <dbReference type="ChEBI" id="CHEBI:57844"/>
        <dbReference type="ChEBI" id="CHEBI:58772"/>
        <dbReference type="EC" id="1.8.4.11"/>
    </reaction>
</comment>
<dbReference type="PANTHER" id="PTHR43774:SF1">
    <property type="entry name" value="PEPTIDE METHIONINE SULFOXIDE REDUCTASE MSRA 2"/>
    <property type="match status" value="1"/>
</dbReference>
<evidence type="ECO:0000313" key="8">
    <source>
        <dbReference type="Proteomes" id="UP000184287"/>
    </source>
</evidence>
<accession>A0A1M4ZTG5</accession>
<dbReference type="Proteomes" id="UP000184287">
    <property type="component" value="Unassembled WGS sequence"/>
</dbReference>
<reference evidence="8" key="1">
    <citation type="submission" date="2016-11" db="EMBL/GenBank/DDBJ databases">
        <authorList>
            <person name="Varghese N."/>
            <person name="Submissions S."/>
        </authorList>
    </citation>
    <scope>NUCLEOTIDE SEQUENCE [LARGE SCALE GENOMIC DNA]</scope>
    <source>
        <strain evidence="8">DSM 16990</strain>
    </source>
</reference>
<feature type="chain" id="PRO_5013155188" description="Peptide methionine sulfoxide reductase MsrA" evidence="5">
    <location>
        <begin position="25"/>
        <end position="246"/>
    </location>
</feature>
<dbReference type="InterPro" id="IPR002569">
    <property type="entry name" value="Met_Sox_Rdtase_MsrA_dom"/>
</dbReference>
<dbReference type="AlphaFoldDB" id="A0A1M4ZTG5"/>
<comment type="catalytic activity">
    <reaction evidence="2 4">
        <text>L-methionyl-[protein] + [thioredoxin]-disulfide + H2O = L-methionyl-(S)-S-oxide-[protein] + [thioredoxin]-dithiol</text>
        <dbReference type="Rhea" id="RHEA:14217"/>
        <dbReference type="Rhea" id="RHEA-COMP:10698"/>
        <dbReference type="Rhea" id="RHEA-COMP:10700"/>
        <dbReference type="Rhea" id="RHEA-COMP:12313"/>
        <dbReference type="Rhea" id="RHEA-COMP:12315"/>
        <dbReference type="ChEBI" id="CHEBI:15377"/>
        <dbReference type="ChEBI" id="CHEBI:16044"/>
        <dbReference type="ChEBI" id="CHEBI:29950"/>
        <dbReference type="ChEBI" id="CHEBI:44120"/>
        <dbReference type="ChEBI" id="CHEBI:50058"/>
        <dbReference type="EC" id="1.8.4.11"/>
    </reaction>
</comment>
<evidence type="ECO:0000256" key="1">
    <source>
        <dbReference type="ARBA" id="ARBA00023002"/>
    </source>
</evidence>
<evidence type="ECO:0000259" key="6">
    <source>
        <dbReference type="Pfam" id="PF01625"/>
    </source>
</evidence>
<dbReference type="PROSITE" id="PS51257">
    <property type="entry name" value="PROKAR_LIPOPROTEIN"/>
    <property type="match status" value="1"/>
</dbReference>
<proteinExistence type="inferred from homology"/>
<dbReference type="GO" id="GO:0033744">
    <property type="term" value="F:L-methionine:thioredoxin-disulfide S-oxidoreductase activity"/>
    <property type="evidence" value="ECO:0007669"/>
    <property type="project" value="RHEA"/>
</dbReference>
<feature type="domain" description="Peptide methionine sulphoxide reductase MsrA" evidence="6">
    <location>
        <begin position="47"/>
        <end position="193"/>
    </location>
</feature>
<keyword evidence="8" id="KW-1185">Reference proteome</keyword>
<dbReference type="RefSeq" id="WP_084528723.1">
    <property type="nucleotide sequence ID" value="NZ_FQUQ01000002.1"/>
</dbReference>
<dbReference type="HAMAP" id="MF_01401">
    <property type="entry name" value="MsrA"/>
    <property type="match status" value="1"/>
</dbReference>
<dbReference type="Pfam" id="PF01625">
    <property type="entry name" value="PMSR"/>
    <property type="match status" value="1"/>
</dbReference>
<name>A0A1M4ZTG5_9SPHI</name>
<keyword evidence="1 4" id="KW-0560">Oxidoreductase</keyword>
<organism evidence="7 8">
    <name type="scientific">Pedobacter caeni</name>
    <dbReference type="NCBI Taxonomy" id="288992"/>
    <lineage>
        <taxon>Bacteria</taxon>
        <taxon>Pseudomonadati</taxon>
        <taxon>Bacteroidota</taxon>
        <taxon>Sphingobacteriia</taxon>
        <taxon>Sphingobacteriales</taxon>
        <taxon>Sphingobacteriaceae</taxon>
        <taxon>Pedobacter</taxon>
    </lineage>
</organism>
<evidence type="ECO:0000313" key="7">
    <source>
        <dbReference type="EMBL" id="SHF21235.1"/>
    </source>
</evidence>
<evidence type="ECO:0000256" key="3">
    <source>
        <dbReference type="ARBA" id="ARBA00048782"/>
    </source>
</evidence>
<comment type="function">
    <text evidence="4">Has an important function as a repair enzyme for proteins that have been inactivated by oxidation. Catalyzes the reversible oxidation-reduction of methionine sulfoxide in proteins to methionine.</text>
</comment>
<sequence>MMRIPNSGFLLLLMLIMACSSGPAEQQLESKNGFAVIVKPETGEQLATFAGGCFWALQEAMIELKGVNRVISGYAGGTSANPDYAKVVSKTAGHAEAVQVYYDPKVISFEQLCEAFFHAHDPTQVDGQGPDLGIEYRSIAFFRSPEEYRAIRRVIDQLEASVYGKNQVVTELLPFKIIYPAEMEHQDYYKRNLWDSYIRKISRPKVEKLRREMPGLIKSEYLKSWKTTVFQEGTASNLAFLSENYQ</sequence>
<gene>
    <name evidence="4" type="primary">msrA</name>
    <name evidence="7" type="ORF">SAMN04488522_102452</name>
</gene>
<keyword evidence="5" id="KW-0732">Signal</keyword>
<dbReference type="PANTHER" id="PTHR43774">
    <property type="entry name" value="PEPTIDE METHIONINE SULFOXIDE REDUCTASE"/>
    <property type="match status" value="1"/>
</dbReference>
<evidence type="ECO:0000256" key="4">
    <source>
        <dbReference type="HAMAP-Rule" id="MF_01401"/>
    </source>
</evidence>
<dbReference type="Gene3D" id="3.30.1060.10">
    <property type="entry name" value="Peptide methionine sulphoxide reductase MsrA"/>
    <property type="match status" value="1"/>
</dbReference>
<dbReference type="OrthoDB" id="4174719at2"/>
<feature type="active site" evidence="4">
    <location>
        <position position="53"/>
    </location>
</feature>
<dbReference type="GO" id="GO:0008113">
    <property type="term" value="F:peptide-methionine (S)-S-oxide reductase activity"/>
    <property type="evidence" value="ECO:0007669"/>
    <property type="project" value="UniProtKB-UniRule"/>
</dbReference>
<dbReference type="STRING" id="288992.SAMN04488522_102452"/>
<dbReference type="SUPFAM" id="SSF55068">
    <property type="entry name" value="Peptide methionine sulfoxide reductase"/>
    <property type="match status" value="1"/>
</dbReference>
<protein>
    <recommendedName>
        <fullName evidence="4">Peptide methionine sulfoxide reductase MsrA</fullName>
        <shortName evidence="4">Protein-methionine-S-oxide reductase</shortName>
        <ecNumber evidence="4">1.8.4.11</ecNumber>
    </recommendedName>
    <alternativeName>
        <fullName evidence="4">Peptide-methionine (S)-S-oxide reductase</fullName>
        <shortName evidence="4">Peptide Met(O) reductase</shortName>
    </alternativeName>
</protein>
<dbReference type="NCBIfam" id="TIGR00401">
    <property type="entry name" value="msrA"/>
    <property type="match status" value="1"/>
</dbReference>
<comment type="similarity">
    <text evidence="4">Belongs to the MsrA Met sulfoxide reductase family.</text>
</comment>
<dbReference type="EC" id="1.8.4.11" evidence="4"/>
<dbReference type="InterPro" id="IPR036509">
    <property type="entry name" value="Met_Sox_Rdtase_MsrA_sf"/>
</dbReference>
<evidence type="ECO:0000256" key="5">
    <source>
        <dbReference type="SAM" id="SignalP"/>
    </source>
</evidence>
<feature type="signal peptide" evidence="5">
    <location>
        <begin position="1"/>
        <end position="24"/>
    </location>
</feature>
<evidence type="ECO:0000256" key="2">
    <source>
        <dbReference type="ARBA" id="ARBA00047806"/>
    </source>
</evidence>
<dbReference type="EMBL" id="FQUQ01000002">
    <property type="protein sequence ID" value="SHF21235.1"/>
    <property type="molecule type" value="Genomic_DNA"/>
</dbReference>